<dbReference type="Pfam" id="PF00084">
    <property type="entry name" value="Sushi"/>
    <property type="match status" value="6"/>
</dbReference>
<evidence type="ECO:0000313" key="9">
    <source>
        <dbReference type="Proteomes" id="UP000285301"/>
    </source>
</evidence>
<feature type="disulfide bond" evidence="5">
    <location>
        <begin position="326"/>
        <end position="353"/>
    </location>
</feature>
<dbReference type="STRING" id="1965070.A0A3S3P8N6"/>
<feature type="domain" description="Sushi" evidence="7">
    <location>
        <begin position="296"/>
        <end position="355"/>
    </location>
</feature>
<dbReference type="SUPFAM" id="SSF57535">
    <property type="entry name" value="Complement control module/SCR domain"/>
    <property type="match status" value="7"/>
</dbReference>
<sequence length="449" mass="47030">LSPPSNGTMSGQCDPGICGNDCTFSCNKGFTLAGSRSLLCLESAKWSSSPPSCVQVKCPLLSTPNNGEMSGDCSSRIHGDTCSFSCKTCYHLIGQQVLKCENGIWNGKVPQCNLISCQKLIPPSNGRMSSQCDPGICGSECTFSCNYGYILRGSATIRCSENGQWSSTPASCIAITCVALVKPNNGDISGTCSPGVPGSSCLFSCDTGFVLSGVIELRCRLDGQWSANPPQCVQIHCSPINKPNVGSISGSCANALPGEKCIFSCPSGYTLVGLSILTCQITGQWSNNGQAPFCAKNCPAIGNPVGGTASSSCFNPIVFSECVFSCSPKFELVGPSKIICQMNGSWSTSPPTCRKTMCDDLSVPYGGIWISECREGTTSCPTTCVGRPSQRCTLICGRGYTLIGSATTTCDPATLEWKPIPPICREEPSAKSSSGARTVSSKKIASVRN</sequence>
<feature type="disulfide bond" evidence="5">
    <location>
        <begin position="26"/>
        <end position="53"/>
    </location>
</feature>
<feature type="non-terminal residue" evidence="8">
    <location>
        <position position="1"/>
    </location>
</feature>
<proteinExistence type="predicted"/>
<accession>A0A3S3P8N6</accession>
<feature type="domain" description="Sushi" evidence="7">
    <location>
        <begin position="235"/>
        <end position="294"/>
    </location>
</feature>
<evidence type="ECO:0000256" key="4">
    <source>
        <dbReference type="ARBA" id="ARBA00023180"/>
    </source>
</evidence>
<evidence type="ECO:0000256" key="5">
    <source>
        <dbReference type="PROSITE-ProRule" id="PRU00302"/>
    </source>
</evidence>
<dbReference type="CDD" id="cd00033">
    <property type="entry name" value="CCP"/>
    <property type="match status" value="7"/>
</dbReference>
<feature type="disulfide bond" evidence="5">
    <location>
        <begin position="145"/>
        <end position="172"/>
    </location>
</feature>
<protein>
    <submittedName>
        <fullName evidence="8">P-selectin-like protein</fullName>
    </submittedName>
</protein>
<gene>
    <name evidence="8" type="ORF">B4U79_11983</name>
</gene>
<comment type="caution">
    <text evidence="5">Lacks conserved residue(s) required for the propagation of feature annotation.</text>
</comment>
<dbReference type="Gene3D" id="2.10.70.10">
    <property type="entry name" value="Complement Module, domain 1"/>
    <property type="match status" value="6"/>
</dbReference>
<evidence type="ECO:0000256" key="6">
    <source>
        <dbReference type="SAM" id="MobiDB-lite"/>
    </source>
</evidence>
<evidence type="ECO:0000256" key="3">
    <source>
        <dbReference type="ARBA" id="ARBA00023157"/>
    </source>
</evidence>
<dbReference type="InterPro" id="IPR050350">
    <property type="entry name" value="Compl-Cell_Adhes-Reg"/>
</dbReference>
<feature type="domain" description="Sushi" evidence="7">
    <location>
        <begin position="115"/>
        <end position="174"/>
    </location>
</feature>
<dbReference type="GO" id="GO:0030246">
    <property type="term" value="F:carbohydrate binding"/>
    <property type="evidence" value="ECO:0007669"/>
    <property type="project" value="UniProtKB-KW"/>
</dbReference>
<evidence type="ECO:0000256" key="2">
    <source>
        <dbReference type="ARBA" id="ARBA00022737"/>
    </source>
</evidence>
<keyword evidence="1 5" id="KW-0768">Sushi</keyword>
<dbReference type="EMBL" id="NCKU01002165">
    <property type="protein sequence ID" value="RWS10252.1"/>
    <property type="molecule type" value="Genomic_DNA"/>
</dbReference>
<dbReference type="PANTHER" id="PTHR19325">
    <property type="entry name" value="COMPLEMENT COMPONENT-RELATED SUSHI DOMAIN-CONTAINING"/>
    <property type="match status" value="1"/>
</dbReference>
<keyword evidence="3 5" id="KW-1015">Disulfide bond</keyword>
<comment type="caution">
    <text evidence="8">The sequence shown here is derived from an EMBL/GenBank/DDBJ whole genome shotgun (WGS) entry which is preliminary data.</text>
</comment>
<feature type="domain" description="Sushi" evidence="7">
    <location>
        <begin position="175"/>
        <end position="234"/>
    </location>
</feature>
<feature type="region of interest" description="Disordered" evidence="6">
    <location>
        <begin position="426"/>
        <end position="449"/>
    </location>
</feature>
<keyword evidence="9" id="KW-1185">Reference proteome</keyword>
<dbReference type="OrthoDB" id="6515930at2759"/>
<dbReference type="PANTHER" id="PTHR19325:SF560">
    <property type="entry name" value="SUSHI, VON WILLEBRAND FACTOR TYPE A, EGF AND PENTRAXIN DOMAIN-CONTAINING PROTEIN 1"/>
    <property type="match status" value="1"/>
</dbReference>
<reference evidence="8 9" key="1">
    <citation type="journal article" date="2018" name="Gigascience">
        <title>Genomes of trombidid mites reveal novel predicted allergens and laterally-transferred genes associated with secondary metabolism.</title>
        <authorList>
            <person name="Dong X."/>
            <person name="Chaisiri K."/>
            <person name="Xia D."/>
            <person name="Armstrong S.D."/>
            <person name="Fang Y."/>
            <person name="Donnelly M.J."/>
            <person name="Kadowaki T."/>
            <person name="McGarry J.W."/>
            <person name="Darby A.C."/>
            <person name="Makepeace B.L."/>
        </authorList>
    </citation>
    <scope>NUCLEOTIDE SEQUENCE [LARGE SCALE GENOMIC DNA]</scope>
    <source>
        <strain evidence="8">UoL-WK</strain>
    </source>
</reference>
<keyword evidence="4" id="KW-0325">Glycoprotein</keyword>
<feature type="domain" description="Sushi" evidence="7">
    <location>
        <begin position="56"/>
        <end position="114"/>
    </location>
</feature>
<evidence type="ECO:0000256" key="1">
    <source>
        <dbReference type="ARBA" id="ARBA00022659"/>
    </source>
</evidence>
<feature type="domain" description="Sushi" evidence="7">
    <location>
        <begin position="1"/>
        <end position="55"/>
    </location>
</feature>
<feature type="disulfide bond" evidence="5">
    <location>
        <begin position="205"/>
        <end position="232"/>
    </location>
</feature>
<dbReference type="PROSITE" id="PS50923">
    <property type="entry name" value="SUSHI"/>
    <property type="match status" value="7"/>
</dbReference>
<organism evidence="8 9">
    <name type="scientific">Dinothrombium tinctorium</name>
    <dbReference type="NCBI Taxonomy" id="1965070"/>
    <lineage>
        <taxon>Eukaryota</taxon>
        <taxon>Metazoa</taxon>
        <taxon>Ecdysozoa</taxon>
        <taxon>Arthropoda</taxon>
        <taxon>Chelicerata</taxon>
        <taxon>Arachnida</taxon>
        <taxon>Acari</taxon>
        <taxon>Acariformes</taxon>
        <taxon>Trombidiformes</taxon>
        <taxon>Prostigmata</taxon>
        <taxon>Anystina</taxon>
        <taxon>Parasitengona</taxon>
        <taxon>Trombidioidea</taxon>
        <taxon>Trombidiidae</taxon>
        <taxon>Dinothrombium</taxon>
    </lineage>
</organism>
<dbReference type="AlphaFoldDB" id="A0A3S3P8N6"/>
<keyword evidence="2" id="KW-0677">Repeat</keyword>
<feature type="compositionally biased region" description="Polar residues" evidence="6">
    <location>
        <begin position="430"/>
        <end position="449"/>
    </location>
</feature>
<feature type="domain" description="Sushi" evidence="7">
    <location>
        <begin position="356"/>
        <end position="426"/>
    </location>
</feature>
<keyword evidence="8" id="KW-0430">Lectin</keyword>
<dbReference type="InterPro" id="IPR035976">
    <property type="entry name" value="Sushi/SCR/CCP_sf"/>
</dbReference>
<dbReference type="SMART" id="SM00032">
    <property type="entry name" value="CCP"/>
    <property type="match status" value="7"/>
</dbReference>
<dbReference type="InterPro" id="IPR000436">
    <property type="entry name" value="Sushi_SCR_CCP_dom"/>
</dbReference>
<evidence type="ECO:0000259" key="7">
    <source>
        <dbReference type="PROSITE" id="PS50923"/>
    </source>
</evidence>
<dbReference type="Proteomes" id="UP000285301">
    <property type="component" value="Unassembled WGS sequence"/>
</dbReference>
<name>A0A3S3P8N6_9ACAR</name>
<evidence type="ECO:0000313" key="8">
    <source>
        <dbReference type="EMBL" id="RWS10252.1"/>
    </source>
</evidence>